<dbReference type="EnsemblPlants" id="AUR62034081-RA">
    <property type="protein sequence ID" value="AUR62034081-RA:cds"/>
    <property type="gene ID" value="AUR62034081"/>
</dbReference>
<dbReference type="InterPro" id="IPR039326">
    <property type="entry name" value="Patronus"/>
</dbReference>
<proteinExistence type="predicted"/>
<dbReference type="GO" id="GO:0007346">
    <property type="term" value="P:regulation of mitotic cell cycle"/>
    <property type="evidence" value="ECO:0007669"/>
    <property type="project" value="InterPro"/>
</dbReference>
<evidence type="ECO:0000313" key="3">
    <source>
        <dbReference type="Proteomes" id="UP000596660"/>
    </source>
</evidence>
<reference evidence="2" key="2">
    <citation type="submission" date="2021-03" db="UniProtKB">
        <authorList>
            <consortium name="EnsemblPlants"/>
        </authorList>
    </citation>
    <scope>IDENTIFICATION</scope>
</reference>
<dbReference type="Proteomes" id="UP000596660">
    <property type="component" value="Unplaced"/>
</dbReference>
<keyword evidence="3" id="KW-1185">Reference proteome</keyword>
<accession>A0A803MS30</accession>
<dbReference type="KEGG" id="cqi:110692163"/>
<reference evidence="2" key="1">
    <citation type="journal article" date="2017" name="Nature">
        <title>The genome of Chenopodium quinoa.</title>
        <authorList>
            <person name="Jarvis D.E."/>
            <person name="Ho Y.S."/>
            <person name="Lightfoot D.J."/>
            <person name="Schmoeckel S.M."/>
            <person name="Li B."/>
            <person name="Borm T.J.A."/>
            <person name="Ohyanagi H."/>
            <person name="Mineta K."/>
            <person name="Michell C.T."/>
            <person name="Saber N."/>
            <person name="Kharbatia N.M."/>
            <person name="Rupper R.R."/>
            <person name="Sharp A.R."/>
            <person name="Dally N."/>
            <person name="Boughton B.A."/>
            <person name="Woo Y.H."/>
            <person name="Gao G."/>
            <person name="Schijlen E.G.W.M."/>
            <person name="Guo X."/>
            <person name="Momin A.A."/>
            <person name="Negrao S."/>
            <person name="Al-Babili S."/>
            <person name="Gehring C."/>
            <person name="Roessner U."/>
            <person name="Jung C."/>
            <person name="Murphy K."/>
            <person name="Arold S.T."/>
            <person name="Gojobori T."/>
            <person name="van der Linden C.G."/>
            <person name="van Loo E.N."/>
            <person name="Jellen E.N."/>
            <person name="Maughan P.J."/>
            <person name="Tester M."/>
        </authorList>
    </citation>
    <scope>NUCLEOTIDE SEQUENCE [LARGE SCALE GENOMIC DNA]</scope>
    <source>
        <strain evidence="2">cv. PI 614886</strain>
    </source>
</reference>
<organism evidence="2 3">
    <name type="scientific">Chenopodium quinoa</name>
    <name type="common">Quinoa</name>
    <dbReference type="NCBI Taxonomy" id="63459"/>
    <lineage>
        <taxon>Eukaryota</taxon>
        <taxon>Viridiplantae</taxon>
        <taxon>Streptophyta</taxon>
        <taxon>Embryophyta</taxon>
        <taxon>Tracheophyta</taxon>
        <taxon>Spermatophyta</taxon>
        <taxon>Magnoliopsida</taxon>
        <taxon>eudicotyledons</taxon>
        <taxon>Gunneridae</taxon>
        <taxon>Pentapetalae</taxon>
        <taxon>Caryophyllales</taxon>
        <taxon>Chenopodiaceae</taxon>
        <taxon>Chenopodioideae</taxon>
        <taxon>Atripliceae</taxon>
        <taxon>Chenopodium</taxon>
    </lineage>
</organism>
<dbReference type="Gramene" id="AUR62034081-RA">
    <property type="protein sequence ID" value="AUR62034081-RA:cds"/>
    <property type="gene ID" value="AUR62034081"/>
</dbReference>
<evidence type="ECO:0000256" key="1">
    <source>
        <dbReference type="SAM" id="MobiDB-lite"/>
    </source>
</evidence>
<name>A0A803MS30_CHEQI</name>
<protein>
    <submittedName>
        <fullName evidence="2">Uncharacterized protein</fullName>
    </submittedName>
</protein>
<dbReference type="AlphaFoldDB" id="A0A803MS30"/>
<dbReference type="PANTHER" id="PTHR35125">
    <property type="entry name" value="NEURON NAVIGATOR 1-LIKE-RELATED"/>
    <property type="match status" value="1"/>
</dbReference>
<gene>
    <name evidence="2" type="primary">LOC110692163</name>
</gene>
<sequence>MTSFEPIIKMDENAFRAHEKIQQPPVARKPLTDVTNSRKPPAKDKSSVKNINGFKAPEKAVQPNKVGRKPLGDLTNSKKPTAQEKSAKNNYTHSVSAAVKKEQVQSFALGEGFLHNHNECIKANRQFMSLDYFLETVALKRDSVTVATPQHPELSKAPNLELEIPMEIEEMEFETWDICAPASPPAPKSPRSPDWSVDSTNLDFSPLKLKESPVKSFRTQFLCMKTLVITIHFLVTYWLYQ</sequence>
<evidence type="ECO:0000313" key="2">
    <source>
        <dbReference type="EnsemblPlants" id="AUR62034081-RA:cds"/>
    </source>
</evidence>
<feature type="region of interest" description="Disordered" evidence="1">
    <location>
        <begin position="15"/>
        <end position="91"/>
    </location>
</feature>
<dbReference type="RefSeq" id="XP_021724856.1">
    <property type="nucleotide sequence ID" value="XM_021869164.1"/>
</dbReference>
<dbReference type="OrthoDB" id="1902316at2759"/>
<dbReference type="PANTHER" id="PTHR35125:SF2">
    <property type="entry name" value="PROTEIN PATRONUS 2-LIKE"/>
    <property type="match status" value="1"/>
</dbReference>
<dbReference type="GeneID" id="110692163"/>